<protein>
    <recommendedName>
        <fullName evidence="1">Inner membrane protein</fullName>
    </recommendedName>
</protein>
<comment type="caution">
    <text evidence="3">The sequence shown here is derived from an EMBL/GenBank/DDBJ whole genome shotgun (WGS) entry which is preliminary data.</text>
</comment>
<dbReference type="PANTHER" id="PTHR35813">
    <property type="entry name" value="INNER MEMBRANE PROTEIN YBAN"/>
    <property type="match status" value="1"/>
</dbReference>
<name>A0A2A5T246_9GAMM</name>
<keyword evidence="1" id="KW-1003">Cell membrane</keyword>
<gene>
    <name evidence="3" type="ORF">BTN49_2136</name>
</gene>
<dbReference type="PIRSF" id="PIRSF016789">
    <property type="entry name" value="DUF454"/>
    <property type="match status" value="1"/>
</dbReference>
<proteinExistence type="predicted"/>
<feature type="transmembrane region" description="Helical" evidence="2">
    <location>
        <begin position="103"/>
        <end position="120"/>
    </location>
</feature>
<dbReference type="PANTHER" id="PTHR35813:SF1">
    <property type="entry name" value="INNER MEMBRANE PROTEIN YBAN"/>
    <property type="match status" value="1"/>
</dbReference>
<comment type="subcellular location">
    <subcellularLocation>
        <location evidence="1">Cell inner membrane</location>
        <topology evidence="1">Multi-pass membrane protein</topology>
    </subcellularLocation>
</comment>
<dbReference type="GO" id="GO:0005886">
    <property type="term" value="C:plasma membrane"/>
    <property type="evidence" value="ECO:0007669"/>
    <property type="project" value="UniProtKB-SubCell"/>
</dbReference>
<dbReference type="GeneID" id="66952014"/>
<evidence type="ECO:0000313" key="4">
    <source>
        <dbReference type="Proteomes" id="UP000219020"/>
    </source>
</evidence>
<keyword evidence="4" id="KW-1185">Reference proteome</keyword>
<dbReference type="EMBL" id="NBYY01000023">
    <property type="protein sequence ID" value="PCS22243.1"/>
    <property type="molecule type" value="Genomic_DNA"/>
</dbReference>
<evidence type="ECO:0000256" key="1">
    <source>
        <dbReference type="PIRNR" id="PIRNR016789"/>
    </source>
</evidence>
<dbReference type="RefSeq" id="WP_223823860.1">
    <property type="nucleotide sequence ID" value="NZ_CAWNJE010000018.1"/>
</dbReference>
<evidence type="ECO:0000313" key="3">
    <source>
        <dbReference type="EMBL" id="PCS22243.1"/>
    </source>
</evidence>
<organism evidence="3 4">
    <name type="scientific">Candidatus Enterovibrio escicola</name>
    <dbReference type="NCBI Taxonomy" id="1927127"/>
    <lineage>
        <taxon>Bacteria</taxon>
        <taxon>Pseudomonadati</taxon>
        <taxon>Pseudomonadota</taxon>
        <taxon>Gammaproteobacteria</taxon>
        <taxon>Vibrionales</taxon>
        <taxon>Vibrionaceae</taxon>
        <taxon>Enterovibrio</taxon>
    </lineage>
</organism>
<dbReference type="Proteomes" id="UP000219020">
    <property type="component" value="Unassembled WGS sequence"/>
</dbReference>
<keyword evidence="2" id="KW-0812">Transmembrane</keyword>
<keyword evidence="1" id="KW-0997">Cell inner membrane</keyword>
<accession>A0A2A5T246</accession>
<sequence length="137" mass="15611">MGNSLKRILLLGLGWLCVTVGFIGIFLPLLPTTPFLLLASACFMRGSPPIAQWLHQHPKFGSIIYNWHQYRSVDRRIKLRANVFIFLSFSLSIFIVPNIWQKVMLAVLAMILLIWFNRLPETTSVSHTSKNTEQGGK</sequence>
<dbReference type="InterPro" id="IPR007401">
    <property type="entry name" value="DUF454"/>
</dbReference>
<dbReference type="AlphaFoldDB" id="A0A2A5T246"/>
<dbReference type="Pfam" id="PF04304">
    <property type="entry name" value="DUF454"/>
    <property type="match status" value="1"/>
</dbReference>
<keyword evidence="1 2" id="KW-0472">Membrane</keyword>
<reference evidence="4" key="1">
    <citation type="submission" date="2017-04" db="EMBL/GenBank/DDBJ databases">
        <title>Genome evolution of the luminous symbionts of deep sea anglerfish.</title>
        <authorList>
            <person name="Hendry T.A."/>
        </authorList>
    </citation>
    <scope>NUCLEOTIDE SEQUENCE [LARGE SCALE GENOMIC DNA]</scope>
</reference>
<evidence type="ECO:0000256" key="2">
    <source>
        <dbReference type="SAM" id="Phobius"/>
    </source>
</evidence>
<keyword evidence="2" id="KW-1133">Transmembrane helix</keyword>
<feature type="transmembrane region" description="Helical" evidence="2">
    <location>
        <begin position="7"/>
        <end position="29"/>
    </location>
</feature>